<keyword evidence="5 8" id="KW-0472">Membrane</keyword>
<dbReference type="PRINTS" id="PR00237">
    <property type="entry name" value="GPCRRHODOPSN"/>
</dbReference>
<keyword evidence="7" id="KW-0807">Transducer</keyword>
<evidence type="ECO:0000256" key="4">
    <source>
        <dbReference type="ARBA" id="ARBA00023040"/>
    </source>
</evidence>
<keyword evidence="6" id="KW-0675">Receptor</keyword>
<comment type="caution">
    <text evidence="10">The sequence shown here is derived from an EMBL/GenBank/DDBJ whole genome shotgun (WGS) entry which is preliminary data.</text>
</comment>
<comment type="subcellular location">
    <subcellularLocation>
        <location evidence="1">Membrane</location>
        <topology evidence="1">Multi-pass membrane protein</topology>
    </subcellularLocation>
</comment>
<dbReference type="GO" id="GO:0004930">
    <property type="term" value="F:G protein-coupled receptor activity"/>
    <property type="evidence" value="ECO:0007669"/>
    <property type="project" value="UniProtKB-KW"/>
</dbReference>
<dbReference type="SUPFAM" id="SSF81321">
    <property type="entry name" value="Family A G protein-coupled receptor-like"/>
    <property type="match status" value="1"/>
</dbReference>
<feature type="domain" description="G-protein coupled receptors family 1 profile" evidence="9">
    <location>
        <begin position="40"/>
        <end position="317"/>
    </location>
</feature>
<proteinExistence type="predicted"/>
<evidence type="ECO:0000259" key="9">
    <source>
        <dbReference type="PROSITE" id="PS50262"/>
    </source>
</evidence>
<dbReference type="InterPro" id="IPR017452">
    <property type="entry name" value="GPCR_Rhodpsn_7TM"/>
</dbReference>
<keyword evidence="3 8" id="KW-1133">Transmembrane helix</keyword>
<protein>
    <recommendedName>
        <fullName evidence="9">G-protein coupled receptors family 1 profile domain-containing protein</fullName>
    </recommendedName>
</protein>
<evidence type="ECO:0000256" key="7">
    <source>
        <dbReference type="ARBA" id="ARBA00023224"/>
    </source>
</evidence>
<name>A0A8S3YXH2_9EUPU</name>
<evidence type="ECO:0000313" key="11">
    <source>
        <dbReference type="Proteomes" id="UP000678393"/>
    </source>
</evidence>
<feature type="transmembrane region" description="Helical" evidence="8">
    <location>
        <begin position="211"/>
        <end position="233"/>
    </location>
</feature>
<organism evidence="10 11">
    <name type="scientific">Candidula unifasciata</name>
    <dbReference type="NCBI Taxonomy" id="100452"/>
    <lineage>
        <taxon>Eukaryota</taxon>
        <taxon>Metazoa</taxon>
        <taxon>Spiralia</taxon>
        <taxon>Lophotrochozoa</taxon>
        <taxon>Mollusca</taxon>
        <taxon>Gastropoda</taxon>
        <taxon>Heterobranchia</taxon>
        <taxon>Euthyneura</taxon>
        <taxon>Panpulmonata</taxon>
        <taxon>Eupulmonata</taxon>
        <taxon>Stylommatophora</taxon>
        <taxon>Helicina</taxon>
        <taxon>Helicoidea</taxon>
        <taxon>Geomitridae</taxon>
        <taxon>Candidula</taxon>
    </lineage>
</organism>
<dbReference type="PANTHER" id="PTHR24243:SF208">
    <property type="entry name" value="PYROKININ-1 RECEPTOR"/>
    <property type="match status" value="1"/>
</dbReference>
<dbReference type="PANTHER" id="PTHR24243">
    <property type="entry name" value="G-PROTEIN COUPLED RECEPTOR"/>
    <property type="match status" value="1"/>
</dbReference>
<keyword evidence="11" id="KW-1185">Reference proteome</keyword>
<dbReference type="OrthoDB" id="6055344at2759"/>
<dbReference type="EMBL" id="CAJHNH020000862">
    <property type="protein sequence ID" value="CAG5120242.1"/>
    <property type="molecule type" value="Genomic_DNA"/>
</dbReference>
<evidence type="ECO:0000256" key="5">
    <source>
        <dbReference type="ARBA" id="ARBA00023136"/>
    </source>
</evidence>
<dbReference type="GO" id="GO:0016020">
    <property type="term" value="C:membrane"/>
    <property type="evidence" value="ECO:0007669"/>
    <property type="project" value="UniProtKB-SubCell"/>
</dbReference>
<feature type="transmembrane region" description="Helical" evidence="8">
    <location>
        <begin position="149"/>
        <end position="172"/>
    </location>
</feature>
<feature type="transmembrane region" description="Helical" evidence="8">
    <location>
        <begin position="301"/>
        <end position="319"/>
    </location>
</feature>
<dbReference type="Pfam" id="PF00001">
    <property type="entry name" value="7tm_1"/>
    <property type="match status" value="1"/>
</dbReference>
<feature type="transmembrane region" description="Helical" evidence="8">
    <location>
        <begin position="262"/>
        <end position="281"/>
    </location>
</feature>
<reference evidence="10" key="1">
    <citation type="submission" date="2021-04" db="EMBL/GenBank/DDBJ databases">
        <authorList>
            <consortium name="Molecular Ecology Group"/>
        </authorList>
    </citation>
    <scope>NUCLEOTIDE SEQUENCE</scope>
</reference>
<evidence type="ECO:0000256" key="8">
    <source>
        <dbReference type="SAM" id="Phobius"/>
    </source>
</evidence>
<keyword evidence="2 8" id="KW-0812">Transmembrane</keyword>
<evidence type="ECO:0000256" key="3">
    <source>
        <dbReference type="ARBA" id="ARBA00022989"/>
    </source>
</evidence>
<dbReference type="AlphaFoldDB" id="A0A8S3YXH2"/>
<feature type="transmembrane region" description="Helical" evidence="8">
    <location>
        <begin position="59"/>
        <end position="82"/>
    </location>
</feature>
<dbReference type="Gene3D" id="1.20.1070.10">
    <property type="entry name" value="Rhodopsin 7-helix transmembrane proteins"/>
    <property type="match status" value="1"/>
</dbReference>
<accession>A0A8S3YXH2</accession>
<dbReference type="Proteomes" id="UP000678393">
    <property type="component" value="Unassembled WGS sequence"/>
</dbReference>
<evidence type="ECO:0000256" key="1">
    <source>
        <dbReference type="ARBA" id="ARBA00004141"/>
    </source>
</evidence>
<dbReference type="PROSITE" id="PS50262">
    <property type="entry name" value="G_PROTEIN_RECEP_F1_2"/>
    <property type="match status" value="1"/>
</dbReference>
<dbReference type="InterPro" id="IPR000276">
    <property type="entry name" value="GPCR_Rhodpsn"/>
</dbReference>
<evidence type="ECO:0000256" key="2">
    <source>
        <dbReference type="ARBA" id="ARBA00022692"/>
    </source>
</evidence>
<evidence type="ECO:0000313" key="10">
    <source>
        <dbReference type="EMBL" id="CAG5120242.1"/>
    </source>
</evidence>
<evidence type="ECO:0000256" key="6">
    <source>
        <dbReference type="ARBA" id="ARBA00023170"/>
    </source>
</evidence>
<feature type="transmembrane region" description="Helical" evidence="8">
    <location>
        <begin position="20"/>
        <end position="47"/>
    </location>
</feature>
<keyword evidence="4" id="KW-0297">G-protein coupled receptor</keyword>
<sequence>MAAANATSPALLVSWELYDTILFTIDLVILPCISVLGIAGNVTGIIALAREGFRKCSNVLLFSLSISNLIYLIGVNKIFEYIYTSRNPSGFYFSEAVNYTCYILYLVWGLLSSLGGLTCPLIPLLITVERILVIFYPFKAFLILTPRRIIILLICVYVLLTIYMLGTLLTIIQLKTYVIKNVSKAVIVRSDLLRNPIIDDLFTFLRDLTNYLTGIIPLSLITVGCGIIGLKIIHVTKRRQKLTSKQIKANTKHGITKTTKTLLKICLLYILCYGNMFFLMLVVDSELLKNERPLQNVLIRVQDLIISINCLGDVLIYIASNKSYWKSLTVCA</sequence>
<gene>
    <name evidence="10" type="ORF">CUNI_LOCUS5800</name>
</gene>